<organism evidence="7 8">
    <name type="scientific">Catenulispora subtropica</name>
    <dbReference type="NCBI Taxonomy" id="450798"/>
    <lineage>
        <taxon>Bacteria</taxon>
        <taxon>Bacillati</taxon>
        <taxon>Actinomycetota</taxon>
        <taxon>Actinomycetes</taxon>
        <taxon>Catenulisporales</taxon>
        <taxon>Catenulisporaceae</taxon>
        <taxon>Catenulispora</taxon>
    </lineage>
</organism>
<dbReference type="CDD" id="cd14748">
    <property type="entry name" value="PBP2_UgpB"/>
    <property type="match status" value="1"/>
</dbReference>
<dbReference type="Gene3D" id="3.40.190.10">
    <property type="entry name" value="Periplasmic binding protein-like II"/>
    <property type="match status" value="2"/>
</dbReference>
<keyword evidence="8" id="KW-1185">Reference proteome</keyword>
<name>A0ABN2QL95_9ACTN</name>
<evidence type="ECO:0000256" key="5">
    <source>
        <dbReference type="SAM" id="MobiDB-lite"/>
    </source>
</evidence>
<evidence type="ECO:0000256" key="2">
    <source>
        <dbReference type="ARBA" id="ARBA00008520"/>
    </source>
</evidence>
<evidence type="ECO:0000256" key="6">
    <source>
        <dbReference type="SAM" id="SignalP"/>
    </source>
</evidence>
<feature type="compositionally biased region" description="Gly residues" evidence="5">
    <location>
        <begin position="35"/>
        <end position="44"/>
    </location>
</feature>
<dbReference type="InterPro" id="IPR050490">
    <property type="entry name" value="Bact_solute-bd_prot1"/>
</dbReference>
<dbReference type="Proteomes" id="UP001499854">
    <property type="component" value="Unassembled WGS sequence"/>
</dbReference>
<dbReference type="PROSITE" id="PS51257">
    <property type="entry name" value="PROKAR_LIPOPROTEIN"/>
    <property type="match status" value="1"/>
</dbReference>
<gene>
    <name evidence="7" type="ORF">GCM10009838_07450</name>
</gene>
<dbReference type="RefSeq" id="WP_344655479.1">
    <property type="nucleotide sequence ID" value="NZ_BAAAQM010000003.1"/>
</dbReference>
<comment type="similarity">
    <text evidence="2">Belongs to the bacterial solute-binding protein 1 family.</text>
</comment>
<dbReference type="SUPFAM" id="SSF53850">
    <property type="entry name" value="Periplasmic binding protein-like II"/>
    <property type="match status" value="1"/>
</dbReference>
<protein>
    <submittedName>
        <fullName evidence="7">ABC transporter substrate-binding protein</fullName>
    </submittedName>
</protein>
<reference evidence="7 8" key="1">
    <citation type="journal article" date="2019" name="Int. J. Syst. Evol. Microbiol.">
        <title>The Global Catalogue of Microorganisms (GCM) 10K type strain sequencing project: providing services to taxonomists for standard genome sequencing and annotation.</title>
        <authorList>
            <consortium name="The Broad Institute Genomics Platform"/>
            <consortium name="The Broad Institute Genome Sequencing Center for Infectious Disease"/>
            <person name="Wu L."/>
            <person name="Ma J."/>
        </authorList>
    </citation>
    <scope>NUCLEOTIDE SEQUENCE [LARGE SCALE GENOMIC DNA]</scope>
    <source>
        <strain evidence="7 8">JCM 16013</strain>
    </source>
</reference>
<feature type="region of interest" description="Disordered" evidence="5">
    <location>
        <begin position="30"/>
        <end position="49"/>
    </location>
</feature>
<evidence type="ECO:0000313" key="8">
    <source>
        <dbReference type="Proteomes" id="UP001499854"/>
    </source>
</evidence>
<comment type="subcellular location">
    <subcellularLocation>
        <location evidence="1">Cell envelope</location>
    </subcellularLocation>
</comment>
<accession>A0ABN2QL95</accession>
<dbReference type="InterPro" id="IPR006059">
    <property type="entry name" value="SBP"/>
</dbReference>
<keyword evidence="3" id="KW-0813">Transport</keyword>
<feature type="signal peptide" evidence="6">
    <location>
        <begin position="1"/>
        <end position="24"/>
    </location>
</feature>
<evidence type="ECO:0000313" key="7">
    <source>
        <dbReference type="EMBL" id="GAA1954500.1"/>
    </source>
</evidence>
<dbReference type="PANTHER" id="PTHR43649">
    <property type="entry name" value="ARABINOSE-BINDING PROTEIN-RELATED"/>
    <property type="match status" value="1"/>
</dbReference>
<evidence type="ECO:0000256" key="1">
    <source>
        <dbReference type="ARBA" id="ARBA00004196"/>
    </source>
</evidence>
<evidence type="ECO:0000256" key="4">
    <source>
        <dbReference type="ARBA" id="ARBA00022729"/>
    </source>
</evidence>
<dbReference type="PANTHER" id="PTHR43649:SF31">
    <property type="entry name" value="SN-GLYCEROL-3-PHOSPHATE-BINDING PERIPLASMIC PROTEIN UGPB"/>
    <property type="match status" value="1"/>
</dbReference>
<feature type="chain" id="PRO_5047005831" evidence="6">
    <location>
        <begin position="25"/>
        <end position="478"/>
    </location>
</feature>
<proteinExistence type="inferred from homology"/>
<comment type="caution">
    <text evidence="7">The sequence shown here is derived from an EMBL/GenBank/DDBJ whole genome shotgun (WGS) entry which is preliminary data.</text>
</comment>
<sequence>MRRTFHGRSARIAAGLLAAGLALAACSSSSSKDGSSGGSSGGSSNGAPGADALDKATGVVNLTFWHSMKDTNQKAVTAIVDAFNAKYQGKIHVTDTYQGNYDDAIAKYKTSVTSHSTPSIMQVYDVGTRFMVDSKQTLPIADLAAKDGFPLTDLQPNIVNYYSIGGKLQSMPFNSSMPLLYINVEAFKKAGLDPANPPKTLDELADAAKKLTVKDSGGTTTQYGFGAADYGWFVEQLTAESGAPYCDNDNGRTSRATKLNLTSGAPLAYTKWWSDLVKGGYAANTGRPTADAQAAFKSGKVAMNLESTGVLGGYVDAGAKAATPFTVATAPFPKASASDSGGPVIGGASLWIDRVGHSDAEVRAAWEFAKFASSAQQQAAWHQATGYFPVSVAALQDPTDVAYRQQHPQFQTAIDELTATKPSTATAGCVLGVMPQARADLEQAMLNVATTGTTPEAALADASSKISKLISDYNSAVG</sequence>
<dbReference type="EMBL" id="BAAAQM010000003">
    <property type="protein sequence ID" value="GAA1954500.1"/>
    <property type="molecule type" value="Genomic_DNA"/>
</dbReference>
<dbReference type="Pfam" id="PF13416">
    <property type="entry name" value="SBP_bac_8"/>
    <property type="match status" value="1"/>
</dbReference>
<keyword evidence="4 6" id="KW-0732">Signal</keyword>
<evidence type="ECO:0000256" key="3">
    <source>
        <dbReference type="ARBA" id="ARBA00022448"/>
    </source>
</evidence>